<accession>A0A1I0MQ27</accession>
<dbReference type="InterPro" id="IPR040984">
    <property type="entry name" value="DUF5640"/>
</dbReference>
<dbReference type="PROSITE" id="PS51257">
    <property type="entry name" value="PROKAR_LIPOPROTEIN"/>
    <property type="match status" value="1"/>
</dbReference>
<gene>
    <name evidence="2" type="ORF">SAMN05421659_10230</name>
</gene>
<reference evidence="2 3" key="1">
    <citation type="submission" date="2016-10" db="EMBL/GenBank/DDBJ databases">
        <authorList>
            <person name="de Groot N.N."/>
        </authorList>
    </citation>
    <scope>NUCLEOTIDE SEQUENCE [LARGE SCALE GENOMIC DNA]</scope>
    <source>
        <strain evidence="2 3">DSM 9179</strain>
    </source>
</reference>
<name>A0A1I0MQ27_9FIRM</name>
<dbReference type="STRING" id="99656.SAMN05421659_10230"/>
<feature type="domain" description="DUF5640" evidence="1">
    <location>
        <begin position="30"/>
        <end position="106"/>
    </location>
</feature>
<keyword evidence="3" id="KW-1185">Reference proteome</keyword>
<organism evidence="2 3">
    <name type="scientific">[Clostridium] fimetarium</name>
    <dbReference type="NCBI Taxonomy" id="99656"/>
    <lineage>
        <taxon>Bacteria</taxon>
        <taxon>Bacillati</taxon>
        <taxon>Bacillota</taxon>
        <taxon>Clostridia</taxon>
        <taxon>Lachnospirales</taxon>
        <taxon>Lachnospiraceae</taxon>
    </lineage>
</organism>
<dbReference type="EMBL" id="FOJI01000002">
    <property type="protein sequence ID" value="SEV90355.1"/>
    <property type="molecule type" value="Genomic_DNA"/>
</dbReference>
<evidence type="ECO:0000313" key="2">
    <source>
        <dbReference type="EMBL" id="SEV90355.1"/>
    </source>
</evidence>
<sequence>MNNRVSRKILAVLTILVLTFSLIACGSKKNTVVGAWLQSNSSEVKDEYTFNADRTGTYTNTIYSMSTIDFTYTIEGETISIVMKILGEDTINSYNYKLDGDTLTMTIDGKDVAFQKK</sequence>
<dbReference type="Pfam" id="PF18692">
    <property type="entry name" value="DUF5640"/>
    <property type="match status" value="1"/>
</dbReference>
<evidence type="ECO:0000313" key="3">
    <source>
        <dbReference type="Proteomes" id="UP000199701"/>
    </source>
</evidence>
<dbReference type="AlphaFoldDB" id="A0A1I0MQ27"/>
<evidence type="ECO:0000259" key="1">
    <source>
        <dbReference type="Pfam" id="PF18692"/>
    </source>
</evidence>
<dbReference type="RefSeq" id="WP_092450298.1">
    <property type="nucleotide sequence ID" value="NZ_FOJI01000002.1"/>
</dbReference>
<dbReference type="Proteomes" id="UP000199701">
    <property type="component" value="Unassembled WGS sequence"/>
</dbReference>
<proteinExistence type="predicted"/>
<protein>
    <recommendedName>
        <fullName evidence="1">DUF5640 domain-containing protein</fullName>
    </recommendedName>
</protein>
<dbReference type="Gene3D" id="2.40.128.360">
    <property type="match status" value="1"/>
</dbReference>